<dbReference type="PANTHER" id="PTHR43606">
    <property type="entry name" value="PHOSPHATASE, PUTATIVE (AFU_ORTHOLOGUE AFUA_6G08710)-RELATED"/>
    <property type="match status" value="1"/>
</dbReference>
<feature type="signal peptide" evidence="1">
    <location>
        <begin position="1"/>
        <end position="20"/>
    </location>
</feature>
<feature type="domain" description="Phospholipase D N-terminal" evidence="3">
    <location>
        <begin position="26"/>
        <end position="113"/>
    </location>
</feature>
<dbReference type="InterPro" id="IPR018946">
    <property type="entry name" value="PhoD-like_MPP"/>
</dbReference>
<sequence length="491" mass="54210">MFRVFTLLTFVVGNLWPALAVADLAQGVSAGEITESSAVIWSRYHKAATMHVSYTPAAGVAAVLEARTRNAEDNDFTAQVTLTDLKPDTQYRYEVSFKSRGKRSNTVAGLFRTAPVADADQDVTLIFSGDLAGQRYCRRPDVGYRIFAPMTRVQADFFVANGDMIYADNDCPETGIEPGWKNIPADFPGVGNPSVDWMDSVVVAEVFNAHWRYNREDEHFQAFLATTPVYVQWDDHEVINDFGAPWASYPPQPERSGFANVVAAGRKSLFDYHPMTRHPTEPDRIYRSFRWGQHVELFILDARSYRSLNRDSDMDGKTMLGARQLAWIKESLVASDATWKIVSSDVPLSVPTGSQADLFGHDAFAGSETVPGFESELAGLLQTLDAANVNNIVFIATDVHSAAQLRYDGDYDGDGDKLSFHELIAGPLSAIKGPGIRIDPTFGPTKLYGEGSFFNFAMVRIEAGANARLRADVRDEMGTIRPGSELVLEPH</sequence>
<name>A0A2A5WUR0_9GAMM</name>
<reference evidence="4 5" key="1">
    <citation type="submission" date="2017-08" db="EMBL/GenBank/DDBJ databases">
        <title>Fine stratification of microbial communities through a metagenomic profile of the photic zone.</title>
        <authorList>
            <person name="Haro-Moreno J.M."/>
            <person name="Lopez-Perez M."/>
            <person name="De La Torre J."/>
            <person name="Picazo A."/>
            <person name="Camacho A."/>
            <person name="Rodriguez-Valera F."/>
        </authorList>
    </citation>
    <scope>NUCLEOTIDE SEQUENCE [LARGE SCALE GENOMIC DNA]</scope>
    <source>
        <strain evidence="4">MED-G24</strain>
    </source>
</reference>
<dbReference type="PANTHER" id="PTHR43606:SF1">
    <property type="entry name" value="PHOD-LIKE PHOSPHATASE METALLOPHOSPHATASE DOMAIN-CONTAINING PROTEIN"/>
    <property type="match status" value="1"/>
</dbReference>
<dbReference type="InterPro" id="IPR029052">
    <property type="entry name" value="Metallo-depent_PP-like"/>
</dbReference>
<dbReference type="SUPFAM" id="SSF56300">
    <property type="entry name" value="Metallo-dependent phosphatases"/>
    <property type="match status" value="1"/>
</dbReference>
<comment type="caution">
    <text evidence="4">The sequence shown here is derived from an EMBL/GenBank/DDBJ whole genome shotgun (WGS) entry which is preliminary data.</text>
</comment>
<evidence type="ECO:0008006" key="6">
    <source>
        <dbReference type="Google" id="ProtNLM"/>
    </source>
</evidence>
<gene>
    <name evidence="4" type="ORF">CNE99_03995</name>
</gene>
<evidence type="ECO:0000259" key="2">
    <source>
        <dbReference type="Pfam" id="PF09423"/>
    </source>
</evidence>
<evidence type="ECO:0000259" key="3">
    <source>
        <dbReference type="Pfam" id="PF16655"/>
    </source>
</evidence>
<feature type="domain" description="PhoD-like phosphatase metallophosphatase" evidence="2">
    <location>
        <begin position="132"/>
        <end position="430"/>
    </location>
</feature>
<dbReference type="Proteomes" id="UP000219327">
    <property type="component" value="Unassembled WGS sequence"/>
</dbReference>
<dbReference type="EMBL" id="NTKD01000014">
    <property type="protein sequence ID" value="PDH40232.1"/>
    <property type="molecule type" value="Genomic_DNA"/>
</dbReference>
<evidence type="ECO:0000313" key="4">
    <source>
        <dbReference type="EMBL" id="PDH40232.1"/>
    </source>
</evidence>
<keyword evidence="1" id="KW-0732">Signal</keyword>
<dbReference type="Pfam" id="PF16655">
    <property type="entry name" value="PhoD_N"/>
    <property type="match status" value="1"/>
</dbReference>
<dbReference type="Pfam" id="PF09423">
    <property type="entry name" value="PhoD"/>
    <property type="match status" value="1"/>
</dbReference>
<dbReference type="AlphaFoldDB" id="A0A2A5WUR0"/>
<dbReference type="InterPro" id="IPR032093">
    <property type="entry name" value="PhoD_N"/>
</dbReference>
<proteinExistence type="predicted"/>
<protein>
    <recommendedName>
        <fullName evidence="6">Phosphodiesterase</fullName>
    </recommendedName>
</protein>
<organism evidence="4 5">
    <name type="scientific">OM182 bacterium MED-G24</name>
    <dbReference type="NCBI Taxonomy" id="1986255"/>
    <lineage>
        <taxon>Bacteria</taxon>
        <taxon>Pseudomonadati</taxon>
        <taxon>Pseudomonadota</taxon>
        <taxon>Gammaproteobacteria</taxon>
        <taxon>OMG group</taxon>
        <taxon>OM182 clade</taxon>
    </lineage>
</organism>
<feature type="chain" id="PRO_5012291948" description="Phosphodiesterase" evidence="1">
    <location>
        <begin position="21"/>
        <end position="491"/>
    </location>
</feature>
<dbReference type="Gene3D" id="3.60.21.70">
    <property type="entry name" value="PhoD-like phosphatase"/>
    <property type="match status" value="1"/>
</dbReference>
<dbReference type="Gene3D" id="2.60.40.380">
    <property type="entry name" value="Purple acid phosphatase-like, N-terminal"/>
    <property type="match status" value="1"/>
</dbReference>
<dbReference type="InterPro" id="IPR052900">
    <property type="entry name" value="Phospholipid_Metab_Enz"/>
</dbReference>
<accession>A0A2A5WUR0</accession>
<evidence type="ECO:0000313" key="5">
    <source>
        <dbReference type="Proteomes" id="UP000219327"/>
    </source>
</evidence>
<evidence type="ECO:0000256" key="1">
    <source>
        <dbReference type="SAM" id="SignalP"/>
    </source>
</evidence>
<dbReference type="InterPro" id="IPR038607">
    <property type="entry name" value="PhoD-like_sf"/>
</dbReference>